<comment type="caution">
    <text evidence="2">The sequence shown here is derived from an EMBL/GenBank/DDBJ whole genome shotgun (WGS) entry which is preliminary data.</text>
</comment>
<proteinExistence type="predicted"/>
<dbReference type="EMBL" id="JAENGZ010001463">
    <property type="protein sequence ID" value="KAG6947909.1"/>
    <property type="molecule type" value="Genomic_DNA"/>
</dbReference>
<accession>A0A8T1TTR6</accession>
<sequence>MKYPVNVLPEQLLEYFHDMGHLTLDVIDRDSRRKFGECRLPLDLQRDNQVMTIEEKLVALRRDNVLCEIKPSEGQEGEVAGYLAVTFDVQWTERDVEVDDDVDIVEKDLAAGVSLSDWTEIQSMERAVTAEEDSNAEVAVDEDPALTNVAVDEPMKGALLFESDAHFVGSSRHWDTVLTDDARLANSPKSKPSAENESGSEFILSSISSNSSEVQVNQVGAAVNGHTVLDHSMELEDLSCNNGLVPIETARMSDSDTGEVELPEASSSSPTCASNVQHAEKAVQTSPIADSKDESDDIVSEHSDDGTNVADKAKRTVDVGCDAMEVVDISSGSHSESEEEAPPSLPELDDVTLNVETKHGSVGVPSETSNTGMTDSDTGDVELLPDAISPDHSLVSDIRYVDEAVQADPFELGLQVEMVDCSVQTSPTADSKEEYDEIVSETSDDGANLGNRAEEQKTTVDVGCDAIEFTDENHVQAEEEDPQSLLTSSSKQEQGGTTVKVKIEVPSPQSIVDLVSNLHSVEQPGGSSESSLQKEADGIMSILNRPGMVHNTLQNEKLDLVYEMLREMRESCLHQPAAKPVSVGGAKRGEGSAGHDLFTVQSNAVVYHNREASDKHYSCPSSPITTSASGLAPSKIMVNQVKEKRCSCPSSPMTQDPNSLRSRGASQVYSFGSTSGLKPATAFACNPKKTSSEAQLSDRRMANKRPGFDAQKVQRTDTSGSIRRLSSSDMYVFQRRYNSQSEETSNHSSVRSLFAHDSETERIARIMQGSMNYWMKDDSSSSGGDELEEEETDDDCYF</sequence>
<feature type="compositionally biased region" description="Polar residues" evidence="1">
    <location>
        <begin position="265"/>
        <end position="288"/>
    </location>
</feature>
<feature type="compositionally biased region" description="Acidic residues" evidence="1">
    <location>
        <begin position="785"/>
        <end position="798"/>
    </location>
</feature>
<evidence type="ECO:0000313" key="2">
    <source>
        <dbReference type="EMBL" id="KAG6947909.1"/>
    </source>
</evidence>
<evidence type="ECO:0000256" key="1">
    <source>
        <dbReference type="SAM" id="MobiDB-lite"/>
    </source>
</evidence>
<feature type="region of interest" description="Disordered" evidence="1">
    <location>
        <begin position="254"/>
        <end position="308"/>
    </location>
</feature>
<dbReference type="VEuPathDB" id="FungiDB:PC110_g10943"/>
<name>A0A8T1TTR6_9STRA</name>
<evidence type="ECO:0000313" key="3">
    <source>
        <dbReference type="Proteomes" id="UP000688947"/>
    </source>
</evidence>
<feature type="region of interest" description="Disordered" evidence="1">
    <location>
        <begin position="473"/>
        <end position="497"/>
    </location>
</feature>
<dbReference type="OrthoDB" id="129860at2759"/>
<feature type="region of interest" description="Disordered" evidence="1">
    <location>
        <begin position="682"/>
        <end position="721"/>
    </location>
</feature>
<dbReference type="AlphaFoldDB" id="A0A8T1TTR6"/>
<gene>
    <name evidence="2" type="ORF">JG687_00015796</name>
</gene>
<feature type="compositionally biased region" description="Polar residues" evidence="1">
    <location>
        <begin position="484"/>
        <end position="497"/>
    </location>
</feature>
<feature type="region of interest" description="Disordered" evidence="1">
    <location>
        <begin position="774"/>
        <end position="798"/>
    </location>
</feature>
<reference evidence="2" key="1">
    <citation type="submission" date="2021-01" db="EMBL/GenBank/DDBJ databases">
        <title>Phytophthora aleatoria, a newly-described species from Pinus radiata is distinct from Phytophthora cactorum isolates based on comparative genomics.</title>
        <authorList>
            <person name="Mcdougal R."/>
            <person name="Panda P."/>
            <person name="Williams N."/>
            <person name="Studholme D.J."/>
        </authorList>
    </citation>
    <scope>NUCLEOTIDE SEQUENCE</scope>
    <source>
        <strain evidence="2">NZFS 3830</strain>
    </source>
</reference>
<dbReference type="Proteomes" id="UP000688947">
    <property type="component" value="Unassembled WGS sequence"/>
</dbReference>
<organism evidence="2 3">
    <name type="scientific">Phytophthora cactorum</name>
    <dbReference type="NCBI Taxonomy" id="29920"/>
    <lineage>
        <taxon>Eukaryota</taxon>
        <taxon>Sar</taxon>
        <taxon>Stramenopiles</taxon>
        <taxon>Oomycota</taxon>
        <taxon>Peronosporomycetes</taxon>
        <taxon>Peronosporales</taxon>
        <taxon>Peronosporaceae</taxon>
        <taxon>Phytophthora</taxon>
    </lineage>
</organism>
<protein>
    <submittedName>
        <fullName evidence="2">Uncharacterized protein</fullName>
    </submittedName>
</protein>
<feature type="compositionally biased region" description="Basic and acidic residues" evidence="1">
    <location>
        <begin position="299"/>
        <end position="308"/>
    </location>
</feature>